<keyword evidence="2" id="KW-1185">Reference proteome</keyword>
<dbReference type="AlphaFoldDB" id="A0A0S3SJZ6"/>
<dbReference type="EMBL" id="AP015040">
    <property type="protein sequence ID" value="BAT93118.1"/>
    <property type="molecule type" value="Genomic_DNA"/>
</dbReference>
<dbReference type="Proteomes" id="UP000291084">
    <property type="component" value="Chromosome 7"/>
</dbReference>
<protein>
    <submittedName>
        <fullName evidence="1">Uncharacterized protein</fullName>
    </submittedName>
</protein>
<organism evidence="1 2">
    <name type="scientific">Vigna angularis var. angularis</name>
    <dbReference type="NCBI Taxonomy" id="157739"/>
    <lineage>
        <taxon>Eukaryota</taxon>
        <taxon>Viridiplantae</taxon>
        <taxon>Streptophyta</taxon>
        <taxon>Embryophyta</taxon>
        <taxon>Tracheophyta</taxon>
        <taxon>Spermatophyta</taxon>
        <taxon>Magnoliopsida</taxon>
        <taxon>eudicotyledons</taxon>
        <taxon>Gunneridae</taxon>
        <taxon>Pentapetalae</taxon>
        <taxon>rosids</taxon>
        <taxon>fabids</taxon>
        <taxon>Fabales</taxon>
        <taxon>Fabaceae</taxon>
        <taxon>Papilionoideae</taxon>
        <taxon>50 kb inversion clade</taxon>
        <taxon>NPAAA clade</taxon>
        <taxon>indigoferoid/millettioid clade</taxon>
        <taxon>Phaseoleae</taxon>
        <taxon>Vigna</taxon>
    </lineage>
</organism>
<reference evidence="1 2" key="1">
    <citation type="journal article" date="2015" name="Sci. Rep.">
        <title>The power of single molecule real-time sequencing technology in the de novo assembly of a eukaryotic genome.</title>
        <authorList>
            <person name="Sakai H."/>
            <person name="Naito K."/>
            <person name="Ogiso-Tanaka E."/>
            <person name="Takahashi Y."/>
            <person name="Iseki K."/>
            <person name="Muto C."/>
            <person name="Satou K."/>
            <person name="Teruya K."/>
            <person name="Shiroma A."/>
            <person name="Shimoji M."/>
            <person name="Hirano T."/>
            <person name="Itoh T."/>
            <person name="Kaga A."/>
            <person name="Tomooka N."/>
        </authorList>
    </citation>
    <scope>NUCLEOTIDE SEQUENCE [LARGE SCALE GENOMIC DNA]</scope>
    <source>
        <strain evidence="2">cv. Shumari</strain>
    </source>
</reference>
<evidence type="ECO:0000313" key="1">
    <source>
        <dbReference type="EMBL" id="BAT93118.1"/>
    </source>
</evidence>
<name>A0A0S3SJZ6_PHAAN</name>
<evidence type="ECO:0000313" key="2">
    <source>
        <dbReference type="Proteomes" id="UP000291084"/>
    </source>
</evidence>
<gene>
    <name evidence="1" type="primary">Vigan.07G202100</name>
    <name evidence="1" type="ORF">VIGAN_07202100</name>
</gene>
<proteinExistence type="predicted"/>
<sequence>MCSLFYTRPCSSFLVPLHISFFLLNQSPCCFQLLHRFSFSPIKYFQSCTTSHELHHRFSIQRKRNKTSNILHLAPHPPRLSSLFGAAGCFQISSPFPLLHVHF</sequence>
<accession>A0A0S3SJZ6</accession>